<dbReference type="EMBL" id="MCGO01000039">
    <property type="protein sequence ID" value="ORY39642.1"/>
    <property type="molecule type" value="Genomic_DNA"/>
</dbReference>
<evidence type="ECO:0000313" key="1">
    <source>
        <dbReference type="EMBL" id="ORY39642.1"/>
    </source>
</evidence>
<sequence length="842" mass="92015">MGTMLRHFFGNNAWEFIILEELRSTYFKKRSELMQGVVNSKHSEGSTSATFNTQGRAAFSSASPSNVDLMWGNGQLLTNVDVTPIYFGSFEFASEIDTFYKNALISNYFGALTQYSTPAIPPYREAQTISWGSNRKSINGSLYGPITDQTSIIPHLKSMIKSKVLTPTPQNTYYPLFFGPEYNSHFDNCVGTCSVHASFLYKGQTITYSVIPHCSTACCTPPPTSSKPHVNALTCVASSDLVQAVTNPHSGATGWSSSTGAQFANLCANRPAKIVGYDGSVIIVNEYYSVADGGCVSVSVKVSGIGGQIPANVRVAMALARRGGGFPLAKVGKDDDVELTVQTPMRGAACLVYGSLACQKINGVGTTYFCGYETDGELKWVDRYPFSTLNWDQERLLKRRSMHLAQLFGLATMASLVGAQGTGPVYWLDQDPKTKYPMMNGVQIKPVFVGNFEQSLVNGLLDFYASVLNTPYFTALNQYSPLIAPGGGVLSPIYITPTFCGGQSCGSFNDNSQPTYLAQEILRNALITTSNFGAIPYGGGSIYYPVFFGQEYDSGFLDPSKGGFFAEHTMFYANNDETDNPVIWGLHPHFAATWAGCGLPDAPNGDINLLTCRASHELIEAVTNPYMPGPDMKIHGIVNNQNYEISDICYQQAGTINSPTTGKSYTVNKWWSNLDNKCVGADSAFQYSPYVRTSTTTTTTVRPTATGTPMLPWLGIMNIPCEDIPYPPVNTVKWKSSPIWDDEKLVYVDSVNPTTPGYSYCWDNAIDCHDNNIDPSVPCLYGVSIRYTCVPTDGGGGHWWFPWDVYINPNSPRNGTYFGGCTTQPMFSSGCWLRDKPMTGKC</sequence>
<comment type="caution">
    <text evidence="1">The sequence shown here is derived from an EMBL/GenBank/DDBJ whole genome shotgun (WGS) entry which is preliminary data.</text>
</comment>
<dbReference type="OrthoDB" id="10386515at2759"/>
<dbReference type="AlphaFoldDB" id="A0A1Y2BXZ4"/>
<name>A0A1Y2BXZ4_9FUNG</name>
<accession>A0A1Y2BXZ4</accession>
<evidence type="ECO:0000313" key="2">
    <source>
        <dbReference type="Proteomes" id="UP000193642"/>
    </source>
</evidence>
<organism evidence="1 2">
    <name type="scientific">Rhizoclosmatium globosum</name>
    <dbReference type="NCBI Taxonomy" id="329046"/>
    <lineage>
        <taxon>Eukaryota</taxon>
        <taxon>Fungi</taxon>
        <taxon>Fungi incertae sedis</taxon>
        <taxon>Chytridiomycota</taxon>
        <taxon>Chytridiomycota incertae sedis</taxon>
        <taxon>Chytridiomycetes</taxon>
        <taxon>Chytridiales</taxon>
        <taxon>Chytriomycetaceae</taxon>
        <taxon>Rhizoclosmatium</taxon>
    </lineage>
</organism>
<gene>
    <name evidence="1" type="ORF">BCR33DRAFT_768620</name>
</gene>
<keyword evidence="2" id="KW-1185">Reference proteome</keyword>
<protein>
    <submittedName>
        <fullName evidence="1">Uncharacterized protein</fullName>
    </submittedName>
</protein>
<dbReference type="Proteomes" id="UP000193642">
    <property type="component" value="Unassembled WGS sequence"/>
</dbReference>
<proteinExistence type="predicted"/>
<reference evidence="1 2" key="1">
    <citation type="submission" date="2016-07" db="EMBL/GenBank/DDBJ databases">
        <title>Pervasive Adenine N6-methylation of Active Genes in Fungi.</title>
        <authorList>
            <consortium name="DOE Joint Genome Institute"/>
            <person name="Mondo S.J."/>
            <person name="Dannebaum R.O."/>
            <person name="Kuo R.C."/>
            <person name="Labutti K."/>
            <person name="Haridas S."/>
            <person name="Kuo A."/>
            <person name="Salamov A."/>
            <person name="Ahrendt S.R."/>
            <person name="Lipzen A."/>
            <person name="Sullivan W."/>
            <person name="Andreopoulos W.B."/>
            <person name="Clum A."/>
            <person name="Lindquist E."/>
            <person name="Daum C."/>
            <person name="Ramamoorthy G.K."/>
            <person name="Gryganskyi A."/>
            <person name="Culley D."/>
            <person name="Magnuson J.K."/>
            <person name="James T.Y."/>
            <person name="O'Malley M.A."/>
            <person name="Stajich J.E."/>
            <person name="Spatafora J.W."/>
            <person name="Visel A."/>
            <person name="Grigoriev I.V."/>
        </authorList>
    </citation>
    <scope>NUCLEOTIDE SEQUENCE [LARGE SCALE GENOMIC DNA]</scope>
    <source>
        <strain evidence="1 2">JEL800</strain>
    </source>
</reference>